<dbReference type="Gene3D" id="3.10.520.10">
    <property type="entry name" value="ApbE-like domains"/>
    <property type="match status" value="1"/>
</dbReference>
<evidence type="ECO:0000256" key="4">
    <source>
        <dbReference type="ARBA" id="ARBA00022679"/>
    </source>
</evidence>
<evidence type="ECO:0000256" key="7">
    <source>
        <dbReference type="ARBA" id="ARBA00022842"/>
    </source>
</evidence>
<feature type="binding site" evidence="11">
    <location>
        <position position="182"/>
    </location>
    <ligand>
        <name>Mg(2+)</name>
        <dbReference type="ChEBI" id="CHEBI:18420"/>
    </ligand>
</feature>
<comment type="catalytic activity">
    <reaction evidence="9 10">
        <text>L-threonyl-[protein] + FAD = FMN-L-threonyl-[protein] + AMP + H(+)</text>
        <dbReference type="Rhea" id="RHEA:36847"/>
        <dbReference type="Rhea" id="RHEA-COMP:11060"/>
        <dbReference type="Rhea" id="RHEA-COMP:11061"/>
        <dbReference type="ChEBI" id="CHEBI:15378"/>
        <dbReference type="ChEBI" id="CHEBI:30013"/>
        <dbReference type="ChEBI" id="CHEBI:57692"/>
        <dbReference type="ChEBI" id="CHEBI:74257"/>
        <dbReference type="ChEBI" id="CHEBI:456215"/>
        <dbReference type="EC" id="2.7.1.180"/>
    </reaction>
</comment>
<gene>
    <name evidence="12" type="ORF">SAMN04488115_10648</name>
</gene>
<dbReference type="PANTHER" id="PTHR30040:SF2">
    <property type="entry name" value="FAD:PROTEIN FMN TRANSFERASE"/>
    <property type="match status" value="1"/>
</dbReference>
<evidence type="ECO:0000256" key="2">
    <source>
        <dbReference type="ARBA" id="ARBA00016337"/>
    </source>
</evidence>
<dbReference type="Proteomes" id="UP000236743">
    <property type="component" value="Unassembled WGS sequence"/>
</dbReference>
<evidence type="ECO:0000256" key="3">
    <source>
        <dbReference type="ARBA" id="ARBA00022630"/>
    </source>
</evidence>
<dbReference type="OrthoDB" id="9778595at2"/>
<dbReference type="Pfam" id="PF02424">
    <property type="entry name" value="ApbE"/>
    <property type="match status" value="1"/>
</dbReference>
<dbReference type="PIRSF" id="PIRSF006268">
    <property type="entry name" value="ApbE"/>
    <property type="match status" value="1"/>
</dbReference>
<dbReference type="GO" id="GO:0046872">
    <property type="term" value="F:metal ion binding"/>
    <property type="evidence" value="ECO:0007669"/>
    <property type="project" value="UniProtKB-UniRule"/>
</dbReference>
<dbReference type="AlphaFoldDB" id="A0A1H6ARA4"/>
<keyword evidence="7 10" id="KW-0460">Magnesium</keyword>
<comment type="similarity">
    <text evidence="10">Belongs to the ApbE family.</text>
</comment>
<evidence type="ECO:0000313" key="12">
    <source>
        <dbReference type="EMBL" id="SEG50617.1"/>
    </source>
</evidence>
<name>A0A1H6ARA4_9HYPH</name>
<evidence type="ECO:0000256" key="10">
    <source>
        <dbReference type="PIRNR" id="PIRNR006268"/>
    </source>
</evidence>
<dbReference type="RefSeq" id="WP_103873351.1">
    <property type="nucleotide sequence ID" value="NZ_FNUY01000006.1"/>
</dbReference>
<keyword evidence="13" id="KW-1185">Reference proteome</keyword>
<dbReference type="SUPFAM" id="SSF143631">
    <property type="entry name" value="ApbE-like"/>
    <property type="match status" value="1"/>
</dbReference>
<dbReference type="EMBL" id="FNUY01000006">
    <property type="protein sequence ID" value="SEG50617.1"/>
    <property type="molecule type" value="Genomic_DNA"/>
</dbReference>
<keyword evidence="12" id="KW-0449">Lipoprotein</keyword>
<dbReference type="InterPro" id="IPR024932">
    <property type="entry name" value="ApbE"/>
</dbReference>
<evidence type="ECO:0000313" key="13">
    <source>
        <dbReference type="Proteomes" id="UP000236743"/>
    </source>
</evidence>
<keyword evidence="3 10" id="KW-0285">Flavoprotein</keyword>
<evidence type="ECO:0000256" key="11">
    <source>
        <dbReference type="PIRSR" id="PIRSR006268-2"/>
    </source>
</evidence>
<evidence type="ECO:0000256" key="1">
    <source>
        <dbReference type="ARBA" id="ARBA00011955"/>
    </source>
</evidence>
<evidence type="ECO:0000256" key="8">
    <source>
        <dbReference type="ARBA" id="ARBA00031306"/>
    </source>
</evidence>
<keyword evidence="4 10" id="KW-0808">Transferase</keyword>
<dbReference type="InterPro" id="IPR003374">
    <property type="entry name" value="ApbE-like_sf"/>
</dbReference>
<dbReference type="PANTHER" id="PTHR30040">
    <property type="entry name" value="THIAMINE BIOSYNTHESIS LIPOPROTEIN APBE"/>
    <property type="match status" value="1"/>
</dbReference>
<evidence type="ECO:0000256" key="9">
    <source>
        <dbReference type="ARBA" id="ARBA00048540"/>
    </source>
</evidence>
<proteinExistence type="inferred from homology"/>
<keyword evidence="6 10" id="KW-0274">FAD</keyword>
<accession>A0A1H6ARA4</accession>
<comment type="cofactor">
    <cofactor evidence="11">
        <name>Mg(2+)</name>
        <dbReference type="ChEBI" id="CHEBI:18420"/>
    </cofactor>
    <cofactor evidence="11">
        <name>Mn(2+)</name>
        <dbReference type="ChEBI" id="CHEBI:29035"/>
    </cofactor>
    <text evidence="11">Magnesium. Can also use manganese.</text>
</comment>
<protein>
    <recommendedName>
        <fullName evidence="2 10">FAD:protein FMN transferase</fullName>
        <ecNumber evidence="1 10">2.7.1.180</ecNumber>
    </recommendedName>
    <alternativeName>
        <fullName evidence="8 10">Flavin transferase</fullName>
    </alternativeName>
</protein>
<dbReference type="EC" id="2.7.1.180" evidence="1 10"/>
<organism evidence="12 13">
    <name type="scientific">Bosea lathyri</name>
    <dbReference type="NCBI Taxonomy" id="1036778"/>
    <lineage>
        <taxon>Bacteria</taxon>
        <taxon>Pseudomonadati</taxon>
        <taxon>Pseudomonadota</taxon>
        <taxon>Alphaproteobacteria</taxon>
        <taxon>Hyphomicrobiales</taxon>
        <taxon>Boseaceae</taxon>
        <taxon>Bosea</taxon>
    </lineage>
</organism>
<feature type="binding site" evidence="11">
    <location>
        <position position="296"/>
    </location>
    <ligand>
        <name>Mg(2+)</name>
        <dbReference type="ChEBI" id="CHEBI:18420"/>
    </ligand>
</feature>
<sequence length="332" mass="35957">MSIPLSRRRFIGISAAAAGLDLLPFGGKAEAQARFVTWQGRVMGAAATLQIHHHDEAAARRLIERSLAEVRRLEQVFSLYRDDSALSVLNRQGMLVAPPAELVALLADCRRYFELTGGGFDPTVQALWTLFRDHFSRPGADPQGPPAPALRAALARVGFDRVGFNEDRIVLHRSGMALTLNGIAQGFATDRVVTLLRREGIESSLVDMGESRALGARRDGTPWRIGVADPDQPDRLGTTLDVVDQAVATSGAYGFRFDPAGRFNHLFDPRTGACAHLHRSVTVTTPTATTADALSTAFSLMAPERIEQALRRLGEGRAVIVSASGERLELQA</sequence>
<evidence type="ECO:0000256" key="6">
    <source>
        <dbReference type="ARBA" id="ARBA00022827"/>
    </source>
</evidence>
<dbReference type="GO" id="GO:0016740">
    <property type="term" value="F:transferase activity"/>
    <property type="evidence" value="ECO:0007669"/>
    <property type="project" value="UniProtKB-UniRule"/>
</dbReference>
<feature type="binding site" evidence="11">
    <location>
        <position position="292"/>
    </location>
    <ligand>
        <name>Mg(2+)</name>
        <dbReference type="ChEBI" id="CHEBI:18420"/>
    </ligand>
</feature>
<reference evidence="12 13" key="1">
    <citation type="submission" date="2016-10" db="EMBL/GenBank/DDBJ databases">
        <authorList>
            <person name="de Groot N.N."/>
        </authorList>
    </citation>
    <scope>NUCLEOTIDE SEQUENCE [LARGE SCALE GENOMIC DNA]</scope>
    <source>
        <strain evidence="12 13">DSM 26656</strain>
    </source>
</reference>
<dbReference type="InterPro" id="IPR006311">
    <property type="entry name" value="TAT_signal"/>
</dbReference>
<keyword evidence="5 10" id="KW-0479">Metal-binding</keyword>
<evidence type="ECO:0000256" key="5">
    <source>
        <dbReference type="ARBA" id="ARBA00022723"/>
    </source>
</evidence>
<dbReference type="PROSITE" id="PS51318">
    <property type="entry name" value="TAT"/>
    <property type="match status" value="1"/>
</dbReference>